<dbReference type="OrthoDB" id="9815808at2"/>
<keyword evidence="5" id="KW-1185">Reference proteome</keyword>
<comment type="similarity">
    <text evidence="1">Belongs to the TrbG/VirB9 family.</text>
</comment>
<dbReference type="InterPro" id="IPR038161">
    <property type="entry name" value="VirB9/CagX/TrbG_C_sf"/>
</dbReference>
<dbReference type="NCBIfam" id="TIGR02775">
    <property type="entry name" value="TrbG_Ti"/>
    <property type="match status" value="1"/>
</dbReference>
<proteinExistence type="inferred from homology"/>
<dbReference type="AlphaFoldDB" id="A0A562NGA3"/>
<comment type="caution">
    <text evidence="4">The sequence shown here is derived from an EMBL/GenBank/DDBJ whole genome shotgun (WGS) entry which is preliminary data.</text>
</comment>
<dbReference type="InterPro" id="IPR010258">
    <property type="entry name" value="Conjugal_tfr_TrbG/VirB9/CagX"/>
</dbReference>
<dbReference type="Gene3D" id="2.60.40.2500">
    <property type="match status" value="1"/>
</dbReference>
<feature type="signal peptide" evidence="3">
    <location>
        <begin position="1"/>
        <end position="25"/>
    </location>
</feature>
<dbReference type="Pfam" id="PF03524">
    <property type="entry name" value="CagX"/>
    <property type="match status" value="1"/>
</dbReference>
<evidence type="ECO:0000313" key="4">
    <source>
        <dbReference type="EMBL" id="TWI31124.1"/>
    </source>
</evidence>
<dbReference type="CDD" id="cd06911">
    <property type="entry name" value="VirB9_CagX_TrbG"/>
    <property type="match status" value="1"/>
</dbReference>
<dbReference type="EMBL" id="VLKT01000031">
    <property type="protein sequence ID" value="TWI31124.1"/>
    <property type="molecule type" value="Genomic_DNA"/>
</dbReference>
<keyword evidence="2 3" id="KW-0732">Signal</keyword>
<accession>A0A562NGA3</accession>
<gene>
    <name evidence="4" type="ORF">IQ26_04627</name>
</gene>
<dbReference type="Proteomes" id="UP000317122">
    <property type="component" value="Unassembled WGS sequence"/>
</dbReference>
<name>A0A562NGA3_9HYPH</name>
<dbReference type="RefSeq" id="WP_145720651.1">
    <property type="nucleotide sequence ID" value="NZ_BSPF01000064.1"/>
</dbReference>
<dbReference type="InterPro" id="IPR014142">
    <property type="entry name" value="TrbG_Ti"/>
</dbReference>
<sequence>MKNKMSSVRAALILSASAAVLCACASKPVPPPQISYDAADFKPAAIEKAPEKPVKIVEVPKPLPLPGQLQPDLGKVVADKRSPEERVVDANKAATQQPTKYGYINAVQVYPYTEGALYQLYAAPERVVDIALQPGEKLSSVSAGDTVRWVIGDTVSGSGDNQRTHVLVKPFAPGLSTNLVISTDRRTYHLQLQSTERTAMAAISWTYSEDQIIALRRRNAQAEAAMPVASNVALENIRFRYSITGDAPPWSPTRAFDDGSKVYIEFPRRIDQGEAPPLFVVGADGDNQLVNYRMRGNYYIVDRLFAAAELRLGAKQQQVVRITRTDGRQPPRRIALFARSVR</sequence>
<dbReference type="InterPro" id="IPR033645">
    <property type="entry name" value="VirB9/CagX/TrbG_C"/>
</dbReference>
<dbReference type="PROSITE" id="PS51257">
    <property type="entry name" value="PROKAR_LIPOPROTEIN"/>
    <property type="match status" value="1"/>
</dbReference>
<protein>
    <submittedName>
        <fullName evidence="4">Type IV secretion system protein VirB9</fullName>
    </submittedName>
</protein>
<feature type="chain" id="PRO_5022024908" evidence="3">
    <location>
        <begin position="26"/>
        <end position="342"/>
    </location>
</feature>
<reference evidence="4 5" key="1">
    <citation type="journal article" date="2015" name="Stand. Genomic Sci.">
        <title>Genomic Encyclopedia of Bacterial and Archaeal Type Strains, Phase III: the genomes of soil and plant-associated and newly described type strains.</title>
        <authorList>
            <person name="Whitman W.B."/>
            <person name="Woyke T."/>
            <person name="Klenk H.P."/>
            <person name="Zhou Y."/>
            <person name="Lilburn T.G."/>
            <person name="Beck B.J."/>
            <person name="De Vos P."/>
            <person name="Vandamme P."/>
            <person name="Eisen J.A."/>
            <person name="Garrity G."/>
            <person name="Hugenholtz P."/>
            <person name="Kyrpides N.C."/>
        </authorList>
    </citation>
    <scope>NUCLEOTIDE SEQUENCE [LARGE SCALE GENOMIC DNA]</scope>
    <source>
        <strain evidence="4 5">CGMCC 1.2546</strain>
    </source>
</reference>
<evidence type="ECO:0000256" key="2">
    <source>
        <dbReference type="ARBA" id="ARBA00022729"/>
    </source>
</evidence>
<evidence type="ECO:0000256" key="1">
    <source>
        <dbReference type="ARBA" id="ARBA00006135"/>
    </source>
</evidence>
<evidence type="ECO:0000313" key="5">
    <source>
        <dbReference type="Proteomes" id="UP000317122"/>
    </source>
</evidence>
<evidence type="ECO:0000256" key="3">
    <source>
        <dbReference type="SAM" id="SignalP"/>
    </source>
</evidence>
<organism evidence="4 5">
    <name type="scientific">Mesorhizobium tianshanense</name>
    <dbReference type="NCBI Taxonomy" id="39844"/>
    <lineage>
        <taxon>Bacteria</taxon>
        <taxon>Pseudomonadati</taxon>
        <taxon>Pseudomonadota</taxon>
        <taxon>Alphaproteobacteria</taxon>
        <taxon>Hyphomicrobiales</taxon>
        <taxon>Phyllobacteriaceae</taxon>
        <taxon>Mesorhizobium</taxon>
    </lineage>
</organism>